<gene>
    <name evidence="7" type="ORF">SAMN05216199_3589</name>
</gene>
<evidence type="ECO:0000256" key="2">
    <source>
        <dbReference type="ARBA" id="ARBA00022475"/>
    </source>
</evidence>
<dbReference type="InterPro" id="IPR050833">
    <property type="entry name" value="Poly_Biosynth_Transport"/>
</dbReference>
<keyword evidence="8" id="KW-1185">Reference proteome</keyword>
<name>A0A1H9XAM1_9MICO</name>
<evidence type="ECO:0000256" key="4">
    <source>
        <dbReference type="ARBA" id="ARBA00022989"/>
    </source>
</evidence>
<feature type="transmembrane region" description="Helical" evidence="6">
    <location>
        <begin position="261"/>
        <end position="284"/>
    </location>
</feature>
<dbReference type="AlphaFoldDB" id="A0A1H9XAM1"/>
<dbReference type="PANTHER" id="PTHR30250:SF11">
    <property type="entry name" value="O-ANTIGEN TRANSPORTER-RELATED"/>
    <property type="match status" value="1"/>
</dbReference>
<keyword evidence="2" id="KW-1003">Cell membrane</keyword>
<proteinExistence type="predicted"/>
<keyword evidence="3 6" id="KW-0812">Transmembrane</keyword>
<reference evidence="8" key="1">
    <citation type="submission" date="2016-10" db="EMBL/GenBank/DDBJ databases">
        <authorList>
            <person name="Varghese N."/>
            <person name="Submissions S."/>
        </authorList>
    </citation>
    <scope>NUCLEOTIDE SEQUENCE [LARGE SCALE GENOMIC DNA]</scope>
    <source>
        <strain evidence="8">CGMCC 1.6963</strain>
    </source>
</reference>
<organism evidence="7 8">
    <name type="scientific">Pedococcus cremeus</name>
    <dbReference type="NCBI Taxonomy" id="587636"/>
    <lineage>
        <taxon>Bacteria</taxon>
        <taxon>Bacillati</taxon>
        <taxon>Actinomycetota</taxon>
        <taxon>Actinomycetes</taxon>
        <taxon>Micrococcales</taxon>
        <taxon>Intrasporangiaceae</taxon>
        <taxon>Pedococcus</taxon>
    </lineage>
</organism>
<feature type="transmembrane region" description="Helical" evidence="6">
    <location>
        <begin position="53"/>
        <end position="70"/>
    </location>
</feature>
<dbReference type="Proteomes" id="UP000199019">
    <property type="component" value="Unassembled WGS sequence"/>
</dbReference>
<feature type="transmembrane region" description="Helical" evidence="6">
    <location>
        <begin position="20"/>
        <end position="41"/>
    </location>
</feature>
<feature type="transmembrane region" description="Helical" evidence="6">
    <location>
        <begin position="126"/>
        <end position="144"/>
    </location>
</feature>
<comment type="subcellular location">
    <subcellularLocation>
        <location evidence="1">Cell membrane</location>
        <topology evidence="1">Multi-pass membrane protein</topology>
    </subcellularLocation>
</comment>
<feature type="transmembrane region" description="Helical" evidence="6">
    <location>
        <begin position="399"/>
        <end position="417"/>
    </location>
</feature>
<feature type="transmembrane region" description="Helical" evidence="6">
    <location>
        <begin position="344"/>
        <end position="366"/>
    </location>
</feature>
<feature type="transmembrane region" description="Helical" evidence="6">
    <location>
        <begin position="373"/>
        <end position="393"/>
    </location>
</feature>
<evidence type="ECO:0000256" key="5">
    <source>
        <dbReference type="ARBA" id="ARBA00023136"/>
    </source>
</evidence>
<keyword evidence="4 6" id="KW-1133">Transmembrane helix</keyword>
<feature type="transmembrane region" description="Helical" evidence="6">
    <location>
        <begin position="185"/>
        <end position="201"/>
    </location>
</feature>
<protein>
    <submittedName>
        <fullName evidence="7">Membrane protein involved in the export of O-antigen and teichoic acid</fullName>
    </submittedName>
</protein>
<evidence type="ECO:0000256" key="6">
    <source>
        <dbReference type="SAM" id="Phobius"/>
    </source>
</evidence>
<feature type="transmembrane region" description="Helical" evidence="6">
    <location>
        <begin position="156"/>
        <end position="179"/>
    </location>
</feature>
<keyword evidence="5 6" id="KW-0472">Membrane</keyword>
<dbReference type="RefSeq" id="WP_091761257.1">
    <property type="nucleotide sequence ID" value="NZ_FOHB01000007.1"/>
</dbReference>
<dbReference type="EMBL" id="FOHB01000007">
    <property type="protein sequence ID" value="SES43220.1"/>
    <property type="molecule type" value="Genomic_DNA"/>
</dbReference>
<dbReference type="PANTHER" id="PTHR30250">
    <property type="entry name" value="PST FAMILY PREDICTED COLANIC ACID TRANSPORTER"/>
    <property type="match status" value="1"/>
</dbReference>
<evidence type="ECO:0000256" key="3">
    <source>
        <dbReference type="ARBA" id="ARBA00022692"/>
    </source>
</evidence>
<evidence type="ECO:0000313" key="7">
    <source>
        <dbReference type="EMBL" id="SES43220.1"/>
    </source>
</evidence>
<feature type="transmembrane region" description="Helical" evidence="6">
    <location>
        <begin position="91"/>
        <end position="114"/>
    </location>
</feature>
<evidence type="ECO:0000256" key="1">
    <source>
        <dbReference type="ARBA" id="ARBA00004651"/>
    </source>
</evidence>
<feature type="transmembrane region" description="Helical" evidence="6">
    <location>
        <begin position="221"/>
        <end position="241"/>
    </location>
</feature>
<dbReference type="GO" id="GO:0005886">
    <property type="term" value="C:plasma membrane"/>
    <property type="evidence" value="ECO:0007669"/>
    <property type="project" value="UniProtKB-SubCell"/>
</dbReference>
<evidence type="ECO:0000313" key="8">
    <source>
        <dbReference type="Proteomes" id="UP000199019"/>
    </source>
</evidence>
<dbReference type="OrthoDB" id="5241534at2"/>
<dbReference type="STRING" id="587636.SAMN05216199_3589"/>
<accession>A0A1H9XAM1</accession>
<feature type="transmembrane region" description="Helical" evidence="6">
    <location>
        <begin position="305"/>
        <end position="324"/>
    </location>
</feature>
<sequence length="423" mass="43891">MSRRSLRDRVQSQSLRAGSVRVAVGLAFYGGSTYVFLAIAARVLGAASYADFAVFWGLVYGVGLGATYPFEQEVSRRTSLGREHGTSELGVLRAAYRLGFLVVAAVALLLLPVLPHLTHTGFVEALPLWGVTVAAVAGLAAAYVSRGALSGRRRFGAYAGQLGIEGAVRLVVALLLAWLAVTSPWPWALVVTVALLVAVVLTARSGRTPPTSVPDLPVRELVVSMAAVGISSIIAQSLVNLGPVVVRVLSGPADQELSGRFLAAALVARLPIFAFAAVQAVLMPHLVEAVVRKDAAGFTHSLRRVLLATTGLGALGVLLCAAAGPQLLRVLLGPDFELPQRDIVLLAVSIALFLGTLVLQPACLALRQHWRAAGAWVAAGATFGLATVAPLSPLLTVELALIAACAVALGGLSLAVARGLRTL</sequence>